<dbReference type="PROSITE" id="PS50987">
    <property type="entry name" value="HTH_ARSR_2"/>
    <property type="match status" value="1"/>
</dbReference>
<feature type="domain" description="HTH arsR-type" evidence="4">
    <location>
        <begin position="14"/>
        <end position="108"/>
    </location>
</feature>
<dbReference type="CDD" id="cd00090">
    <property type="entry name" value="HTH_ARSR"/>
    <property type="match status" value="1"/>
</dbReference>
<dbReference type="InterPro" id="IPR036390">
    <property type="entry name" value="WH_DNA-bd_sf"/>
</dbReference>
<dbReference type="GO" id="GO:0003677">
    <property type="term" value="F:DNA binding"/>
    <property type="evidence" value="ECO:0007669"/>
    <property type="project" value="UniProtKB-KW"/>
</dbReference>
<dbReference type="AlphaFoldDB" id="A0AA41Q576"/>
<dbReference type="Pfam" id="PF01022">
    <property type="entry name" value="HTH_5"/>
    <property type="match status" value="1"/>
</dbReference>
<reference evidence="5" key="1">
    <citation type="submission" date="2022-01" db="EMBL/GenBank/DDBJ databases">
        <title>Genome-Based Taxonomic Classification of the Phylum Actinobacteria.</title>
        <authorList>
            <person name="Gao Y."/>
        </authorList>
    </citation>
    <scope>NUCLEOTIDE SEQUENCE</scope>
    <source>
        <strain evidence="5">KLBMP 8922</strain>
    </source>
</reference>
<keyword evidence="3" id="KW-0804">Transcription</keyword>
<organism evidence="5 6">
    <name type="scientific">Yinghuangia soli</name>
    <dbReference type="NCBI Taxonomy" id="2908204"/>
    <lineage>
        <taxon>Bacteria</taxon>
        <taxon>Bacillati</taxon>
        <taxon>Actinomycetota</taxon>
        <taxon>Actinomycetes</taxon>
        <taxon>Kitasatosporales</taxon>
        <taxon>Streptomycetaceae</taxon>
        <taxon>Yinghuangia</taxon>
    </lineage>
</organism>
<keyword evidence="1" id="KW-0805">Transcription regulation</keyword>
<proteinExistence type="predicted"/>
<keyword evidence="2" id="KW-0238">DNA-binding</keyword>
<dbReference type="GO" id="GO:0003700">
    <property type="term" value="F:DNA-binding transcription factor activity"/>
    <property type="evidence" value="ECO:0007669"/>
    <property type="project" value="InterPro"/>
</dbReference>
<dbReference type="EMBL" id="JAKFHA010000024">
    <property type="protein sequence ID" value="MCF2531442.1"/>
    <property type="molecule type" value="Genomic_DNA"/>
</dbReference>
<dbReference type="PANTHER" id="PTHR33154:SF18">
    <property type="entry name" value="ARSENICAL RESISTANCE OPERON REPRESSOR"/>
    <property type="match status" value="1"/>
</dbReference>
<dbReference type="RefSeq" id="WP_235056096.1">
    <property type="nucleotide sequence ID" value="NZ_JAKFHA010000024.1"/>
</dbReference>
<dbReference type="SUPFAM" id="SSF46785">
    <property type="entry name" value="Winged helix' DNA-binding domain"/>
    <property type="match status" value="1"/>
</dbReference>
<evidence type="ECO:0000259" key="4">
    <source>
        <dbReference type="PROSITE" id="PS50987"/>
    </source>
</evidence>
<protein>
    <submittedName>
        <fullName evidence="5">Metalloregulator ArsR/SmtB family transcription factor</fullName>
    </submittedName>
</protein>
<sequence length="122" mass="12961">MTQTLDIHLLEPETAATRAATLAPLLKALGDEHRLTLVLLLAERPHTVRELTDATGLGQTLVSHHLAPLRDQGLVTVTPRGRANVYALCCDALVTPMRLLATLASSSPEGLDACRTADGDCS</sequence>
<evidence type="ECO:0000256" key="1">
    <source>
        <dbReference type="ARBA" id="ARBA00023015"/>
    </source>
</evidence>
<dbReference type="InterPro" id="IPR001845">
    <property type="entry name" value="HTH_ArsR_DNA-bd_dom"/>
</dbReference>
<dbReference type="Gene3D" id="1.10.10.10">
    <property type="entry name" value="Winged helix-like DNA-binding domain superfamily/Winged helix DNA-binding domain"/>
    <property type="match status" value="1"/>
</dbReference>
<evidence type="ECO:0000313" key="6">
    <source>
        <dbReference type="Proteomes" id="UP001165378"/>
    </source>
</evidence>
<dbReference type="Proteomes" id="UP001165378">
    <property type="component" value="Unassembled WGS sequence"/>
</dbReference>
<dbReference type="SMART" id="SM00418">
    <property type="entry name" value="HTH_ARSR"/>
    <property type="match status" value="1"/>
</dbReference>
<dbReference type="InterPro" id="IPR011991">
    <property type="entry name" value="ArsR-like_HTH"/>
</dbReference>
<evidence type="ECO:0000256" key="3">
    <source>
        <dbReference type="ARBA" id="ARBA00023163"/>
    </source>
</evidence>
<accession>A0AA41Q576</accession>
<gene>
    <name evidence="5" type="ORF">LZ495_30075</name>
</gene>
<dbReference type="NCBIfam" id="NF033788">
    <property type="entry name" value="HTH_metalloreg"/>
    <property type="match status" value="1"/>
</dbReference>
<dbReference type="InterPro" id="IPR051081">
    <property type="entry name" value="HTH_MetalResp_TranReg"/>
</dbReference>
<dbReference type="PRINTS" id="PR00778">
    <property type="entry name" value="HTHARSR"/>
</dbReference>
<dbReference type="InterPro" id="IPR036388">
    <property type="entry name" value="WH-like_DNA-bd_sf"/>
</dbReference>
<evidence type="ECO:0000313" key="5">
    <source>
        <dbReference type="EMBL" id="MCF2531442.1"/>
    </source>
</evidence>
<evidence type="ECO:0000256" key="2">
    <source>
        <dbReference type="ARBA" id="ARBA00023125"/>
    </source>
</evidence>
<dbReference type="PANTHER" id="PTHR33154">
    <property type="entry name" value="TRANSCRIPTIONAL REGULATOR, ARSR FAMILY"/>
    <property type="match status" value="1"/>
</dbReference>
<name>A0AA41Q576_9ACTN</name>
<keyword evidence="6" id="KW-1185">Reference proteome</keyword>
<comment type="caution">
    <text evidence="5">The sequence shown here is derived from an EMBL/GenBank/DDBJ whole genome shotgun (WGS) entry which is preliminary data.</text>
</comment>